<gene>
    <name evidence="1" type="ORF">DVR09_14880</name>
</gene>
<dbReference type="Proteomes" id="UP000254508">
    <property type="component" value="Plasmid unnamed"/>
</dbReference>
<dbReference type="KEGG" id="err:DVR09_14880"/>
<sequence length="228" mass="26097">MTYPLHSKAERDAEGALDFTGDLYKVGQPFNDLISEIQGHLDRSFDAAKMKVTGRNSPGHRQIIVEVYATAEIDFEKSDAKAEREKLFEEIADQVWRFGFDNSKFETDQFTRSFSVEVSVAERYWANLQKRVGPDVIDGTVSLSKFKRELEPGHFFEDARPEGDVAARYLVEKVGTRIVVVDDRRPEARLHWDFPCSAGFLCDGKQVRFAQGSLEDPFAYSLYNWVRP</sequence>
<organism evidence="1 2">
    <name type="scientific">Erythrobacter aureus</name>
    <dbReference type="NCBI Taxonomy" id="2182384"/>
    <lineage>
        <taxon>Bacteria</taxon>
        <taxon>Pseudomonadati</taxon>
        <taxon>Pseudomonadota</taxon>
        <taxon>Alphaproteobacteria</taxon>
        <taxon>Sphingomonadales</taxon>
        <taxon>Erythrobacteraceae</taxon>
        <taxon>Erythrobacter/Porphyrobacter group</taxon>
        <taxon>Erythrobacter</taxon>
    </lineage>
</organism>
<name>A0A345YII7_9SPHN</name>
<protein>
    <submittedName>
        <fullName evidence="1">Uncharacterized protein</fullName>
    </submittedName>
</protein>
<accession>A0A345YII7</accession>
<geneLocation type="plasmid" evidence="1 2">
    <name>unnamed</name>
</geneLocation>
<reference evidence="1 2" key="1">
    <citation type="submission" date="2018-07" db="EMBL/GenBank/DDBJ databases">
        <title>Genome sequence of Erythrobacter strain YH-07, an antagonistic bacterium isolated from Yellow Sea.</title>
        <authorList>
            <person name="Tang T."/>
            <person name="Liu Q."/>
            <person name="Sun X."/>
        </authorList>
    </citation>
    <scope>NUCLEOTIDE SEQUENCE [LARGE SCALE GENOMIC DNA]</scope>
    <source>
        <strain evidence="1 2">YH-07</strain>
        <plasmid evidence="1 2">unnamed</plasmid>
    </source>
</reference>
<keyword evidence="2" id="KW-1185">Reference proteome</keyword>
<evidence type="ECO:0000313" key="2">
    <source>
        <dbReference type="Proteomes" id="UP000254508"/>
    </source>
</evidence>
<dbReference type="OrthoDB" id="7465799at2"/>
<dbReference type="AlphaFoldDB" id="A0A345YII7"/>
<evidence type="ECO:0000313" key="1">
    <source>
        <dbReference type="EMBL" id="AXK43739.1"/>
    </source>
</evidence>
<keyword evidence="1" id="KW-0614">Plasmid</keyword>
<dbReference type="EMBL" id="CP031358">
    <property type="protein sequence ID" value="AXK43739.1"/>
    <property type="molecule type" value="Genomic_DNA"/>
</dbReference>
<dbReference type="RefSeq" id="WP_115418052.1">
    <property type="nucleotide sequence ID" value="NZ_CP031358.1"/>
</dbReference>
<proteinExistence type="predicted"/>